<dbReference type="InterPro" id="IPR051200">
    <property type="entry name" value="Host-pathogen_enzymatic-act"/>
</dbReference>
<dbReference type="RefSeq" id="WP_286055544.1">
    <property type="nucleotide sequence ID" value="NZ_JASVWF010000006.1"/>
</dbReference>
<reference evidence="2 3" key="1">
    <citation type="submission" date="2023-06" db="EMBL/GenBank/DDBJ databases">
        <title>Actinomycetospora Odt1-22.</title>
        <authorList>
            <person name="Supong K."/>
        </authorList>
    </citation>
    <scope>NUCLEOTIDE SEQUENCE [LARGE SCALE GENOMIC DNA]</scope>
    <source>
        <strain evidence="2 3">Odt1-22</strain>
    </source>
</reference>
<dbReference type="PANTHER" id="PTHR47197">
    <property type="entry name" value="PROTEIN NIRF"/>
    <property type="match status" value="1"/>
</dbReference>
<dbReference type="SUPFAM" id="SSF50974">
    <property type="entry name" value="Nitrous oxide reductase, N-terminal domain"/>
    <property type="match status" value="1"/>
</dbReference>
<evidence type="ECO:0000256" key="1">
    <source>
        <dbReference type="SAM" id="MobiDB-lite"/>
    </source>
</evidence>
<protein>
    <submittedName>
        <fullName evidence="2">Ig-like domain-containing protein</fullName>
    </submittedName>
</protein>
<dbReference type="InterPro" id="IPR011045">
    <property type="entry name" value="N2O_reductase_N"/>
</dbReference>
<feature type="compositionally biased region" description="Low complexity" evidence="1">
    <location>
        <begin position="83"/>
        <end position="139"/>
    </location>
</feature>
<dbReference type="NCBIfam" id="TIGR02276">
    <property type="entry name" value="beta_rpt_yvtn"/>
    <property type="match status" value="1"/>
</dbReference>
<evidence type="ECO:0000313" key="3">
    <source>
        <dbReference type="Proteomes" id="UP001231924"/>
    </source>
</evidence>
<sequence>MAVAIGAGVLLHGGPVSGPDASAPVLVRTVALTSQDGAGDEQSEADTAGSASDEEAAASSGDSEGEGSSAGGSGASGSMEQDSAPTTTAEQAETPSAPESDPEPTSSPAAPARTTTPTIEPTATPSTPTPAPAAASAPAAAIPQTAAEVAPVVSPAAVVAAPGSASAPVTVFRGAAVPAGRPDGTPQDLPAAVRTATSTGRVTHAVAQNLLTRIALGLAGVLPTAPAGGGPVAPAAPTSALLLAQWALFRRGGSLFNQSPVSRPAQAPSSTGQIVGDLHATDPDGDRLTYTVVSDGAHGHVVVKANGTFTYTPDPAFAKTGGTDSFTVVIRDNDAAAPGPGRYTDLLRGVLSRHHPVLASRLFGPHAVTITVPVTVTPSGPNTPPVVSPTPPASTVDRGTGAVRGSLGVQDPDGDRLTYTVQQPTGIGTVVVDQTTGTYTFTPDAAARRAAAGSVGGDFVTFTVFVSDGQGDPLPVTVTAAIDPGPAEVVAGLPVGVGTSTMYASPDGRRIYAVGQAGTPTVLPFASARAAVQRAAVAPTGSTISIIDAGSNTLISTVTLPGNADQFVFSPDGSHAFVTSWESYVRDSPATITVIDVATDTVVATIEAENLRGDLYFSPDGRTAYVTDRTNGEVGVITVLDLDDDTTTTIEVPYPQQLFFSPDGRRAYNASASERRTYIIDTSDHHVIGSVPGYGPVRFDPDGTHAYVVDYRSENSSVTVIDIGTDSVAAIVPLGSYPSGIQFGSGGRFAYVSDNTWGGDETLTIIDTSDFSSRTVDLGEDPSELQLAPAGNRGYIVDRDAGTVTIIDTENGVVLDAVDTTDEEYSYIREWAFSPDGSRFYISDSGRTTIINTVDDTVTVVPGDGRLGFTPDGSAAYLLGYDNDGGTTLQLVSTADDSVRAFSVPVSYASSVFFTADATRAYFQTYDGVLTVLDTTTGTTRAVPVGQPVYQPQFSPDGLQLYVGGYDAYGGPYGSPSGEASVVVLSTVDDTVWTVPLREYPSYVTFSPDGTHAYVTSERGPTGTKVTVIDRSDGSYTTFDTSPYASDVAFSPDGRFGYITGNEEVTFIDLSDGARSVVPASVVNGVRFSADGRHAYILDSRGGTAVVVALDEPAGTTDPQTQV</sequence>
<dbReference type="InterPro" id="IPR015943">
    <property type="entry name" value="WD40/YVTN_repeat-like_dom_sf"/>
</dbReference>
<dbReference type="PANTHER" id="PTHR47197:SF3">
    <property type="entry name" value="DIHYDRO-HEME D1 DEHYDROGENASE"/>
    <property type="match status" value="1"/>
</dbReference>
<feature type="region of interest" description="Disordered" evidence="1">
    <location>
        <begin position="32"/>
        <end position="139"/>
    </location>
</feature>
<dbReference type="InterPro" id="IPR011048">
    <property type="entry name" value="Haem_d1_sf"/>
</dbReference>
<dbReference type="Pfam" id="PF17963">
    <property type="entry name" value="Big_9"/>
    <property type="match status" value="2"/>
</dbReference>
<dbReference type="InterPro" id="IPR011659">
    <property type="entry name" value="WD40"/>
</dbReference>
<keyword evidence="3" id="KW-1185">Reference proteome</keyword>
<dbReference type="Gene3D" id="2.130.10.10">
    <property type="entry name" value="YVTN repeat-like/Quinoprotein amine dehydrogenase"/>
    <property type="match status" value="5"/>
</dbReference>
<dbReference type="Pfam" id="PF07676">
    <property type="entry name" value="PD40"/>
    <property type="match status" value="1"/>
</dbReference>
<dbReference type="Gene3D" id="2.60.40.2810">
    <property type="match status" value="1"/>
</dbReference>
<name>A0ABT7ME89_9PSEU</name>
<feature type="compositionally biased region" description="Low complexity" evidence="1">
    <location>
        <begin position="45"/>
        <end position="62"/>
    </location>
</feature>
<comment type="caution">
    <text evidence="2">The sequence shown here is derived from an EMBL/GenBank/DDBJ whole genome shotgun (WGS) entry which is preliminary data.</text>
</comment>
<dbReference type="Proteomes" id="UP001231924">
    <property type="component" value="Unassembled WGS sequence"/>
</dbReference>
<dbReference type="InterPro" id="IPR011964">
    <property type="entry name" value="YVTN_b-propeller_repeat"/>
</dbReference>
<dbReference type="SUPFAM" id="SSF51004">
    <property type="entry name" value="C-terminal (heme d1) domain of cytochrome cd1-nitrite reductase"/>
    <property type="match status" value="1"/>
</dbReference>
<dbReference type="EMBL" id="JASVWF010000006">
    <property type="protein sequence ID" value="MDL5158980.1"/>
    <property type="molecule type" value="Genomic_DNA"/>
</dbReference>
<gene>
    <name evidence="2" type="ORF">QRT03_23635</name>
</gene>
<accession>A0ABT7ME89</accession>
<evidence type="ECO:0000313" key="2">
    <source>
        <dbReference type="EMBL" id="MDL5158980.1"/>
    </source>
</evidence>
<proteinExistence type="predicted"/>
<organism evidence="2 3">
    <name type="scientific">Actinomycetospora termitidis</name>
    <dbReference type="NCBI Taxonomy" id="3053470"/>
    <lineage>
        <taxon>Bacteria</taxon>
        <taxon>Bacillati</taxon>
        <taxon>Actinomycetota</taxon>
        <taxon>Actinomycetes</taxon>
        <taxon>Pseudonocardiales</taxon>
        <taxon>Pseudonocardiaceae</taxon>
        <taxon>Actinomycetospora</taxon>
    </lineage>
</organism>